<dbReference type="GO" id="GO:0004721">
    <property type="term" value="F:phosphoprotein phosphatase activity"/>
    <property type="evidence" value="ECO:0007669"/>
    <property type="project" value="TreeGrafter"/>
</dbReference>
<evidence type="ECO:0000313" key="9">
    <source>
        <dbReference type="EMBL" id="RMA78389.1"/>
    </source>
</evidence>
<keyword evidence="7" id="KW-0472">Membrane</keyword>
<comment type="caution">
    <text evidence="9">The sequence shown here is derived from an EMBL/GenBank/DDBJ whole genome shotgun (WGS) entry which is preliminary data.</text>
</comment>
<dbReference type="InterPro" id="IPR003661">
    <property type="entry name" value="HisK_dim/P_dom"/>
</dbReference>
<dbReference type="GO" id="GO:0005886">
    <property type="term" value="C:plasma membrane"/>
    <property type="evidence" value="ECO:0007669"/>
    <property type="project" value="TreeGrafter"/>
</dbReference>
<proteinExistence type="predicted"/>
<evidence type="ECO:0000256" key="3">
    <source>
        <dbReference type="ARBA" id="ARBA00022553"/>
    </source>
</evidence>
<feature type="transmembrane region" description="Helical" evidence="7">
    <location>
        <begin position="50"/>
        <end position="69"/>
    </location>
</feature>
<dbReference type="RefSeq" id="WP_121877630.1">
    <property type="nucleotide sequence ID" value="NZ_REFJ01000006.1"/>
</dbReference>
<protein>
    <recommendedName>
        <fullName evidence="2">histidine kinase</fullName>
        <ecNumber evidence="2">2.7.13.3</ecNumber>
    </recommendedName>
</protein>
<dbReference type="AlphaFoldDB" id="A0A3M0A4D1"/>
<evidence type="ECO:0000256" key="6">
    <source>
        <dbReference type="ARBA" id="ARBA00023012"/>
    </source>
</evidence>
<organism evidence="9 10">
    <name type="scientific">Umboniibacter marinipuniceus</name>
    <dbReference type="NCBI Taxonomy" id="569599"/>
    <lineage>
        <taxon>Bacteria</taxon>
        <taxon>Pseudomonadati</taxon>
        <taxon>Pseudomonadota</taxon>
        <taxon>Gammaproteobacteria</taxon>
        <taxon>Cellvibrionales</taxon>
        <taxon>Cellvibrionaceae</taxon>
        <taxon>Umboniibacter</taxon>
    </lineage>
</organism>
<dbReference type="PRINTS" id="PR00344">
    <property type="entry name" value="BCTRLSENSOR"/>
</dbReference>
<dbReference type="SMART" id="SM00387">
    <property type="entry name" value="HATPase_c"/>
    <property type="match status" value="1"/>
</dbReference>
<comment type="catalytic activity">
    <reaction evidence="1">
        <text>ATP + protein L-histidine = ADP + protein N-phospho-L-histidine.</text>
        <dbReference type="EC" id="2.7.13.3"/>
    </reaction>
</comment>
<dbReference type="SUPFAM" id="SSF55874">
    <property type="entry name" value="ATPase domain of HSP90 chaperone/DNA topoisomerase II/histidine kinase"/>
    <property type="match status" value="1"/>
</dbReference>
<name>A0A3M0A4D1_9GAMM</name>
<keyword evidence="7" id="KW-0812">Transmembrane</keyword>
<dbReference type="Gene3D" id="3.30.565.10">
    <property type="entry name" value="Histidine kinase-like ATPase, C-terminal domain"/>
    <property type="match status" value="1"/>
</dbReference>
<keyword evidence="7" id="KW-1133">Transmembrane helix</keyword>
<dbReference type="CDD" id="cd00082">
    <property type="entry name" value="HisKA"/>
    <property type="match status" value="1"/>
</dbReference>
<dbReference type="Proteomes" id="UP000267187">
    <property type="component" value="Unassembled WGS sequence"/>
</dbReference>
<feature type="domain" description="Histidine kinase" evidence="8">
    <location>
        <begin position="313"/>
        <end position="517"/>
    </location>
</feature>
<dbReference type="EMBL" id="REFJ01000006">
    <property type="protein sequence ID" value="RMA78389.1"/>
    <property type="molecule type" value="Genomic_DNA"/>
</dbReference>
<evidence type="ECO:0000256" key="7">
    <source>
        <dbReference type="SAM" id="Phobius"/>
    </source>
</evidence>
<dbReference type="InterPro" id="IPR036097">
    <property type="entry name" value="HisK_dim/P_sf"/>
</dbReference>
<dbReference type="SMART" id="SM00388">
    <property type="entry name" value="HisKA"/>
    <property type="match status" value="1"/>
</dbReference>
<dbReference type="InterPro" id="IPR004358">
    <property type="entry name" value="Sig_transdc_His_kin-like_C"/>
</dbReference>
<dbReference type="EC" id="2.7.13.3" evidence="2"/>
<dbReference type="SUPFAM" id="SSF47384">
    <property type="entry name" value="Homodimeric domain of signal transducing histidine kinase"/>
    <property type="match status" value="1"/>
</dbReference>
<dbReference type="Gene3D" id="1.10.287.130">
    <property type="match status" value="1"/>
</dbReference>
<dbReference type="InterPro" id="IPR003594">
    <property type="entry name" value="HATPase_dom"/>
</dbReference>
<keyword evidence="10" id="KW-1185">Reference proteome</keyword>
<keyword evidence="4" id="KW-0808">Transferase</keyword>
<dbReference type="Pfam" id="PF25323">
    <property type="entry name" value="6TM_PilS"/>
    <property type="match status" value="1"/>
</dbReference>
<dbReference type="Pfam" id="PF00512">
    <property type="entry name" value="HisKA"/>
    <property type="match status" value="1"/>
</dbReference>
<dbReference type="GO" id="GO:0000155">
    <property type="term" value="F:phosphorelay sensor kinase activity"/>
    <property type="evidence" value="ECO:0007669"/>
    <property type="project" value="InterPro"/>
</dbReference>
<evidence type="ECO:0000313" key="10">
    <source>
        <dbReference type="Proteomes" id="UP000267187"/>
    </source>
</evidence>
<reference evidence="9 10" key="1">
    <citation type="submission" date="2018-10" db="EMBL/GenBank/DDBJ databases">
        <title>Genomic Encyclopedia of Type Strains, Phase IV (KMG-IV): sequencing the most valuable type-strain genomes for metagenomic binning, comparative biology and taxonomic classification.</title>
        <authorList>
            <person name="Goeker M."/>
        </authorList>
    </citation>
    <scope>NUCLEOTIDE SEQUENCE [LARGE SCALE GENOMIC DNA]</scope>
    <source>
        <strain evidence="9 10">DSM 25080</strain>
    </source>
</reference>
<dbReference type="InterPro" id="IPR050351">
    <property type="entry name" value="BphY/WalK/GraS-like"/>
</dbReference>
<keyword evidence="6" id="KW-0902">Two-component regulatory system</keyword>
<sequence length="522" mass="58508">MAATKFALSQQRYLTLRSYSIYRLLLAIALITLLWADLTQQLVGDYESDIFKYSVYALGIVGLIGLSVIFRPPFDPNSQEIVGWLLTDTCLTFAFIYATGGLGSSLLPLYLVIVVVGAVLLQGQLVFLIASVATISLLVAAVSIANSTSEAQSLFTAAAWGFGLFLMAGSVSLLAKRLYATMESEEAQSSLIIELQAINNRIIGRMNTGVIVIDHLLNVKQINPAAKRLLACENEDIRNLSALKEAADCFHQWQENPHHYAREIAVDDTHVVKLSFVELVEQQESLIFIEDQARLRYRVEQMKLASLGHLTASIAHEIRNPLSAISYARELLSQAPELTDDSRHFLDIIQRQEHRVNRIVSNTFELSKHDSVNSERIDLKPFLEAVLQELQEMHEFQSGDIIFAANEPAFTVEFDRDHLRQITMNLFENAKRYGKLPISVEYRILAGALSLDICDQGEALDDSTQKQIFEPFFTLSDKGTGLGLYISRQLCQANRANLMYSNYRGHSRFSIVMSSWSKTADD</sequence>
<evidence type="ECO:0000256" key="2">
    <source>
        <dbReference type="ARBA" id="ARBA00012438"/>
    </source>
</evidence>
<evidence type="ECO:0000259" key="8">
    <source>
        <dbReference type="PROSITE" id="PS50109"/>
    </source>
</evidence>
<dbReference type="InterPro" id="IPR036890">
    <property type="entry name" value="HATPase_C_sf"/>
</dbReference>
<dbReference type="PANTHER" id="PTHR45453:SF1">
    <property type="entry name" value="PHOSPHATE REGULON SENSOR PROTEIN PHOR"/>
    <property type="match status" value="1"/>
</dbReference>
<dbReference type="Gene3D" id="3.30.450.20">
    <property type="entry name" value="PAS domain"/>
    <property type="match status" value="1"/>
</dbReference>
<dbReference type="OrthoDB" id="2521613at2"/>
<dbReference type="Pfam" id="PF02518">
    <property type="entry name" value="HATPase_c"/>
    <property type="match status" value="1"/>
</dbReference>
<dbReference type="PROSITE" id="PS50109">
    <property type="entry name" value="HIS_KIN"/>
    <property type="match status" value="1"/>
</dbReference>
<evidence type="ECO:0000256" key="4">
    <source>
        <dbReference type="ARBA" id="ARBA00022679"/>
    </source>
</evidence>
<evidence type="ECO:0000256" key="1">
    <source>
        <dbReference type="ARBA" id="ARBA00000085"/>
    </source>
</evidence>
<dbReference type="GO" id="GO:0016036">
    <property type="term" value="P:cellular response to phosphate starvation"/>
    <property type="evidence" value="ECO:0007669"/>
    <property type="project" value="TreeGrafter"/>
</dbReference>
<dbReference type="PANTHER" id="PTHR45453">
    <property type="entry name" value="PHOSPHATE REGULON SENSOR PROTEIN PHOR"/>
    <property type="match status" value="1"/>
</dbReference>
<feature type="transmembrane region" description="Helical" evidence="7">
    <location>
        <begin position="126"/>
        <end position="145"/>
    </location>
</feature>
<feature type="transmembrane region" description="Helical" evidence="7">
    <location>
        <begin position="21"/>
        <end position="38"/>
    </location>
</feature>
<evidence type="ECO:0000256" key="5">
    <source>
        <dbReference type="ARBA" id="ARBA00022777"/>
    </source>
</evidence>
<keyword evidence="3" id="KW-0597">Phosphoprotein</keyword>
<dbReference type="InterPro" id="IPR005467">
    <property type="entry name" value="His_kinase_dom"/>
</dbReference>
<keyword evidence="5 9" id="KW-0418">Kinase</keyword>
<feature type="transmembrane region" description="Helical" evidence="7">
    <location>
        <begin position="157"/>
        <end position="175"/>
    </location>
</feature>
<gene>
    <name evidence="9" type="ORF">DFR27_2320</name>
</gene>
<accession>A0A3M0A4D1</accession>